<organism evidence="1">
    <name type="scientific">Myoviridae sp. ctxlX31</name>
    <dbReference type="NCBI Taxonomy" id="2827293"/>
    <lineage>
        <taxon>Viruses</taxon>
        <taxon>Duplodnaviria</taxon>
        <taxon>Heunggongvirae</taxon>
        <taxon>Uroviricota</taxon>
        <taxon>Caudoviricetes</taxon>
    </lineage>
</organism>
<evidence type="ECO:0008006" key="2">
    <source>
        <dbReference type="Google" id="ProtNLM"/>
    </source>
</evidence>
<dbReference type="EMBL" id="BK015810">
    <property type="protein sequence ID" value="DAE26165.1"/>
    <property type="molecule type" value="Genomic_DNA"/>
</dbReference>
<reference evidence="1" key="1">
    <citation type="journal article" date="2021" name="Proc. Natl. Acad. Sci. U.S.A.">
        <title>A Catalog of Tens of Thousands of Viruses from Human Metagenomes Reveals Hidden Associations with Chronic Diseases.</title>
        <authorList>
            <person name="Tisza M.J."/>
            <person name="Buck C.B."/>
        </authorList>
    </citation>
    <scope>NUCLEOTIDE SEQUENCE</scope>
    <source>
        <strain evidence="1">CtxlX31</strain>
    </source>
</reference>
<accession>A0A8S5R598</accession>
<protein>
    <recommendedName>
        <fullName evidence="2">Bacteriocin immunity protein</fullName>
    </recommendedName>
</protein>
<sequence length="91" mass="10307">MDKNKMVQEMTDIFYDRYIQSPEKIQDITNRIAMAIGPMDPIDLPAVVYALEVQAKALRKHPNFVDLTDVLKLRYSVTALSINVGGEHEGD</sequence>
<name>A0A8S5R598_9CAUD</name>
<proteinExistence type="predicted"/>
<evidence type="ECO:0000313" key="1">
    <source>
        <dbReference type="EMBL" id="DAE26165.1"/>
    </source>
</evidence>